<sequence length="44" mass="5310">MFGGVDFDYSDEQSTYNKLQITFQYAWFTIERNGETLYKAKFKK</sequence>
<dbReference type="EMBL" id="BK016109">
    <property type="protein sequence ID" value="DAF95671.1"/>
    <property type="molecule type" value="Genomic_DNA"/>
</dbReference>
<evidence type="ECO:0000313" key="1">
    <source>
        <dbReference type="EMBL" id="DAF95671.1"/>
    </source>
</evidence>
<name>A0A8S5UMG6_9CAUD</name>
<accession>A0A8S5UMG6</accession>
<protein>
    <submittedName>
        <fullName evidence="1">Uncharacterized protein</fullName>
    </submittedName>
</protein>
<proteinExistence type="predicted"/>
<organism evidence="1">
    <name type="scientific">Myoviridae sp. ctCo31</name>
    <dbReference type="NCBI Taxonomy" id="2825053"/>
    <lineage>
        <taxon>Viruses</taxon>
        <taxon>Duplodnaviria</taxon>
        <taxon>Heunggongvirae</taxon>
        <taxon>Uroviricota</taxon>
        <taxon>Caudoviricetes</taxon>
    </lineage>
</organism>
<reference evidence="1" key="1">
    <citation type="journal article" date="2021" name="Proc. Natl. Acad. Sci. U.S.A.">
        <title>A Catalog of Tens of Thousands of Viruses from Human Metagenomes Reveals Hidden Associations with Chronic Diseases.</title>
        <authorList>
            <person name="Tisza M.J."/>
            <person name="Buck C.B."/>
        </authorList>
    </citation>
    <scope>NUCLEOTIDE SEQUENCE</scope>
    <source>
        <strain evidence="1">CtCo31</strain>
    </source>
</reference>